<evidence type="ECO:0000259" key="1">
    <source>
        <dbReference type="Pfam" id="PF12727"/>
    </source>
</evidence>
<dbReference type="Pfam" id="PF12727">
    <property type="entry name" value="PBP_like"/>
    <property type="match status" value="1"/>
</dbReference>
<organism evidence="3">
    <name type="scientific">hydrothermal vent metagenome</name>
    <dbReference type="NCBI Taxonomy" id="652676"/>
    <lineage>
        <taxon>unclassified sequences</taxon>
        <taxon>metagenomes</taxon>
        <taxon>ecological metagenomes</taxon>
    </lineage>
</organism>
<evidence type="ECO:0000313" key="3">
    <source>
        <dbReference type="EMBL" id="VAW12189.1"/>
    </source>
</evidence>
<dbReference type="EMBL" id="UOEM01000038">
    <property type="protein sequence ID" value="VAW12189.1"/>
    <property type="molecule type" value="Genomic_DNA"/>
</dbReference>
<dbReference type="AlphaFoldDB" id="A0A3B0TJ64"/>
<dbReference type="InterPro" id="IPR010093">
    <property type="entry name" value="SinI_DNA-bd"/>
</dbReference>
<dbReference type="SUPFAM" id="SSF53850">
    <property type="entry name" value="Periplasmic binding protein-like II"/>
    <property type="match status" value="1"/>
</dbReference>
<feature type="domain" description="Helix-turn-helix" evidence="2">
    <location>
        <begin position="8"/>
        <end position="55"/>
    </location>
</feature>
<dbReference type="Pfam" id="PF12728">
    <property type="entry name" value="HTH_17"/>
    <property type="match status" value="1"/>
</dbReference>
<gene>
    <name evidence="3" type="ORF">MNBD_ALPHA09-188</name>
</gene>
<dbReference type="InterPro" id="IPR041657">
    <property type="entry name" value="HTH_17"/>
</dbReference>
<dbReference type="InterPro" id="IPR024370">
    <property type="entry name" value="PBP_domain"/>
</dbReference>
<name>A0A3B0TJ64_9ZZZZ</name>
<feature type="domain" description="PBP" evidence="1">
    <location>
        <begin position="86"/>
        <end position="261"/>
    </location>
</feature>
<reference evidence="3" key="1">
    <citation type="submission" date="2018-06" db="EMBL/GenBank/DDBJ databases">
        <authorList>
            <person name="Zhirakovskaya E."/>
        </authorList>
    </citation>
    <scope>NUCLEOTIDE SEQUENCE</scope>
</reference>
<dbReference type="GO" id="GO:0003677">
    <property type="term" value="F:DNA binding"/>
    <property type="evidence" value="ECO:0007669"/>
    <property type="project" value="InterPro"/>
</dbReference>
<dbReference type="NCBIfam" id="TIGR01764">
    <property type="entry name" value="excise"/>
    <property type="match status" value="1"/>
</dbReference>
<dbReference type="Gene3D" id="3.40.190.10">
    <property type="entry name" value="Periplasmic binding protein-like II"/>
    <property type="match status" value="1"/>
</dbReference>
<evidence type="ECO:0000259" key="2">
    <source>
        <dbReference type="Pfam" id="PF12728"/>
    </source>
</evidence>
<dbReference type="PANTHER" id="PTHR38431:SF1">
    <property type="entry name" value="BLL2305 PROTEIN"/>
    <property type="match status" value="1"/>
</dbReference>
<dbReference type="SUPFAM" id="SSF46955">
    <property type="entry name" value="Putative DNA-binding domain"/>
    <property type="match status" value="1"/>
</dbReference>
<dbReference type="PANTHER" id="PTHR38431">
    <property type="entry name" value="BLL2305 PROTEIN"/>
    <property type="match status" value="1"/>
</dbReference>
<proteinExistence type="predicted"/>
<accession>A0A3B0TJ64</accession>
<dbReference type="InterPro" id="IPR009061">
    <property type="entry name" value="DNA-bd_dom_put_sf"/>
</dbReference>
<sequence length="289" mass="31395">MTTPQRDYLTTRELAELLRVKERKIYDLAAAGEVPCRRITGKLLFPRQEIEAWIGGNAGATAKPDPAPIVAGSHDPLLDWALREAGTGLGGFFDGSLDGIERLADGGAVMTGMHVFEGPAGWNLGLVRDRFAGRPLVVLRWAKRRQGLIVPQGSDIARVVDLKGRLVSLRQATAGSRLLFDHFSAQAGLGLGDFSILGEVRTETEAATDVASGRADAAFGLEAVARQYDLGFVPLIEEEFDLLVQQKAYFLPACQSLWAFCRSRRFTEKATEFGGYDVSGLGEVRWVGS</sequence>
<protein>
    <submittedName>
        <fullName evidence="3">Periplasmic molybdate-binding protein/domain</fullName>
    </submittedName>
</protein>